<dbReference type="Gene3D" id="3.40.30.10">
    <property type="entry name" value="Glutaredoxin"/>
    <property type="match status" value="1"/>
</dbReference>
<name>A0A841HVC0_9GAMM</name>
<evidence type="ECO:0000313" key="4">
    <source>
        <dbReference type="Proteomes" id="UP000588068"/>
    </source>
</evidence>
<dbReference type="CDD" id="cd02976">
    <property type="entry name" value="NrdH"/>
    <property type="match status" value="1"/>
</dbReference>
<dbReference type="GO" id="GO:0045454">
    <property type="term" value="P:cell redox homeostasis"/>
    <property type="evidence" value="ECO:0007669"/>
    <property type="project" value="TreeGrafter"/>
</dbReference>
<keyword evidence="1" id="KW-0676">Redox-active center</keyword>
<dbReference type="InterPro" id="IPR002109">
    <property type="entry name" value="Glutaredoxin"/>
</dbReference>
<dbReference type="InterPro" id="IPR017937">
    <property type="entry name" value="Thioredoxin_CS"/>
</dbReference>
<evidence type="ECO:0000256" key="1">
    <source>
        <dbReference type="ARBA" id="ARBA00023284"/>
    </source>
</evidence>
<dbReference type="EMBL" id="JACHHZ010000006">
    <property type="protein sequence ID" value="MBB6095888.1"/>
    <property type="molecule type" value="Genomic_DNA"/>
</dbReference>
<dbReference type="PANTHER" id="PTHR34386:SF1">
    <property type="entry name" value="GLUTAREDOXIN-LIKE PROTEIN NRDH"/>
    <property type="match status" value="1"/>
</dbReference>
<organism evidence="3 4">
    <name type="scientific">Povalibacter uvarum</name>
    <dbReference type="NCBI Taxonomy" id="732238"/>
    <lineage>
        <taxon>Bacteria</taxon>
        <taxon>Pseudomonadati</taxon>
        <taxon>Pseudomonadota</taxon>
        <taxon>Gammaproteobacteria</taxon>
        <taxon>Steroidobacterales</taxon>
        <taxon>Steroidobacteraceae</taxon>
        <taxon>Povalibacter</taxon>
    </lineage>
</organism>
<dbReference type="RefSeq" id="WP_184335275.1">
    <property type="nucleotide sequence ID" value="NZ_JACHHZ010000006.1"/>
</dbReference>
<dbReference type="InterPro" id="IPR051548">
    <property type="entry name" value="Grx-like_ET"/>
</dbReference>
<comment type="caution">
    <text evidence="3">The sequence shown here is derived from an EMBL/GenBank/DDBJ whole genome shotgun (WGS) entry which is preliminary data.</text>
</comment>
<dbReference type="AlphaFoldDB" id="A0A841HVC0"/>
<dbReference type="PROSITE" id="PS00194">
    <property type="entry name" value="THIOREDOXIN_1"/>
    <property type="match status" value="1"/>
</dbReference>
<dbReference type="InterPro" id="IPR036249">
    <property type="entry name" value="Thioredoxin-like_sf"/>
</dbReference>
<dbReference type="PROSITE" id="PS51354">
    <property type="entry name" value="GLUTAREDOXIN_2"/>
    <property type="match status" value="1"/>
</dbReference>
<dbReference type="Pfam" id="PF00462">
    <property type="entry name" value="Glutaredoxin"/>
    <property type="match status" value="1"/>
</dbReference>
<evidence type="ECO:0000313" key="3">
    <source>
        <dbReference type="EMBL" id="MBB6095888.1"/>
    </source>
</evidence>
<sequence length="108" mass="12161">MRNIIIGLLALGLWLNWDRIDRFFDGTPAVTGSGEVILYSTSWCGYCAKTRELFEDKGIPYKEYDIEKSDEGRERYEALGGNGVPVIDIRGTVVHGFDKGEILEAWEG</sequence>
<feature type="domain" description="GST N-terminal" evidence="2">
    <location>
        <begin position="34"/>
        <end position="108"/>
    </location>
</feature>
<keyword evidence="4" id="KW-1185">Reference proteome</keyword>
<gene>
    <name evidence="3" type="ORF">HNQ60_004779</name>
</gene>
<evidence type="ECO:0000259" key="2">
    <source>
        <dbReference type="PROSITE" id="PS50404"/>
    </source>
</evidence>
<dbReference type="PANTHER" id="PTHR34386">
    <property type="entry name" value="GLUTAREDOXIN"/>
    <property type="match status" value="1"/>
</dbReference>
<dbReference type="GO" id="GO:0009055">
    <property type="term" value="F:electron transfer activity"/>
    <property type="evidence" value="ECO:0007669"/>
    <property type="project" value="TreeGrafter"/>
</dbReference>
<dbReference type="PROSITE" id="PS50404">
    <property type="entry name" value="GST_NTER"/>
    <property type="match status" value="1"/>
</dbReference>
<protein>
    <submittedName>
        <fullName evidence="3">Glutaredoxin</fullName>
    </submittedName>
</protein>
<dbReference type="SUPFAM" id="SSF52833">
    <property type="entry name" value="Thioredoxin-like"/>
    <property type="match status" value="1"/>
</dbReference>
<proteinExistence type="predicted"/>
<reference evidence="3 4" key="1">
    <citation type="submission" date="2020-08" db="EMBL/GenBank/DDBJ databases">
        <title>Genomic Encyclopedia of Type Strains, Phase IV (KMG-IV): sequencing the most valuable type-strain genomes for metagenomic binning, comparative biology and taxonomic classification.</title>
        <authorList>
            <person name="Goeker M."/>
        </authorList>
    </citation>
    <scope>NUCLEOTIDE SEQUENCE [LARGE SCALE GENOMIC DNA]</scope>
    <source>
        <strain evidence="3 4">DSM 26723</strain>
    </source>
</reference>
<dbReference type="Proteomes" id="UP000588068">
    <property type="component" value="Unassembled WGS sequence"/>
</dbReference>
<accession>A0A841HVC0</accession>
<dbReference type="InterPro" id="IPR004045">
    <property type="entry name" value="Glutathione_S-Trfase_N"/>
</dbReference>